<dbReference type="SUPFAM" id="SSF52540">
    <property type="entry name" value="P-loop containing nucleoside triphosphate hydrolases"/>
    <property type="match status" value="1"/>
</dbReference>
<dbReference type="InterPro" id="IPR027417">
    <property type="entry name" value="P-loop_NTPase"/>
</dbReference>
<dbReference type="OrthoDB" id="9810277at2"/>
<reference evidence="1 2" key="1">
    <citation type="journal article" date="2015" name="Genome Announc.">
        <title>Complete Genome of Geobacter pickeringii G13T, a Metal-Reducing Isolate from Sedimentary Kaolin Deposits.</title>
        <authorList>
            <person name="Badalamenti J.P."/>
            <person name="Bond D.R."/>
        </authorList>
    </citation>
    <scope>NUCLEOTIDE SEQUENCE [LARGE SCALE GENOMIC DNA]</scope>
    <source>
        <strain evidence="1 2">G13</strain>
    </source>
</reference>
<name>A0A0B5BF34_9BACT</name>
<proteinExistence type="predicted"/>
<protein>
    <submittedName>
        <fullName evidence="1">Kinase</fullName>
    </submittedName>
</protein>
<dbReference type="AlphaFoldDB" id="A0A0B5BF34"/>
<sequence length="526" mass="58871">MEQRFLRSLLKPAAYPESTSAVELVQTHVSYIFLTDDYAYKVKKPVDFGFLNFSTLDRRRFYCDEEVRLNRRLCPSLYLGVVEVRETASDGAAFFGEGRIVDYAVKMKRLPAERMLDRLLAAGGVGGNEVRALARTVAAFHLQAERNDEIAPFGSIDTIRGNWEENFNQTRIFCGTTLGGRDFLAIEQWVERFLKENSPLFAERVAGGFIRDGDGDLHLENISLGEDGSICIFDCIEFNARFRYGDTAADIAFLLMDFDANGRPDLSALFLDEYIRATGDGEISRIVDFYKVYRAYVRGKVESLRFADHQIPEPERNTARERAARYFRLARGYICRRNLPPTLIITCGPSGSGKSFAAREIALELGLEIISSDVVRKELAGLPPHARRAEGYGEGIYAAAVTTRTYAELLRRAEARLAAGRGVIVDATFRHAPDRLPFRTLAARHGARFSIIHATCGGELVRRRLADRGKDPAEPSDGRWEIYQRQMRDFDPPSADEGTVVTIDTSRSVAEIADSFLEALGILPCG</sequence>
<dbReference type="Gene3D" id="3.40.50.300">
    <property type="entry name" value="P-loop containing nucleotide triphosphate hydrolases"/>
    <property type="match status" value="1"/>
</dbReference>
<accession>A0A0B5BF34</accession>
<dbReference type="EMBL" id="CP009788">
    <property type="protein sequence ID" value="AJE03759.1"/>
    <property type="molecule type" value="Genomic_DNA"/>
</dbReference>
<keyword evidence="1" id="KW-0808">Transferase</keyword>
<dbReference type="Pfam" id="PF13671">
    <property type="entry name" value="AAA_33"/>
    <property type="match status" value="1"/>
</dbReference>
<gene>
    <name evidence="1" type="ORF">GPICK_10700</name>
</gene>
<keyword evidence="2" id="KW-1185">Reference proteome</keyword>
<evidence type="ECO:0000313" key="1">
    <source>
        <dbReference type="EMBL" id="AJE03759.1"/>
    </source>
</evidence>
<dbReference type="InterPro" id="IPR052732">
    <property type="entry name" value="Cell-binding_unc_protein"/>
</dbReference>
<dbReference type="HOGENOM" id="CLU_026771_1_1_7"/>
<dbReference type="KEGG" id="gpi:GPICK_10700"/>
<keyword evidence="1" id="KW-0418">Kinase</keyword>
<dbReference type="PANTHER" id="PTHR43883:SF1">
    <property type="entry name" value="GLUCONOKINASE"/>
    <property type="match status" value="1"/>
</dbReference>
<dbReference type="GO" id="GO:0016301">
    <property type="term" value="F:kinase activity"/>
    <property type="evidence" value="ECO:0007669"/>
    <property type="project" value="UniProtKB-KW"/>
</dbReference>
<dbReference type="PANTHER" id="PTHR43883">
    <property type="entry name" value="SLR0207 PROTEIN"/>
    <property type="match status" value="1"/>
</dbReference>
<dbReference type="RefSeq" id="WP_039743045.1">
    <property type="nucleotide sequence ID" value="NZ_CP009788.1"/>
</dbReference>
<dbReference type="STRING" id="345632.GPICK_10700"/>
<evidence type="ECO:0000313" key="2">
    <source>
        <dbReference type="Proteomes" id="UP000057609"/>
    </source>
</evidence>
<dbReference type="InterPro" id="IPR011009">
    <property type="entry name" value="Kinase-like_dom_sf"/>
</dbReference>
<organism evidence="1 2">
    <name type="scientific">Geobacter pickeringii</name>
    <dbReference type="NCBI Taxonomy" id="345632"/>
    <lineage>
        <taxon>Bacteria</taxon>
        <taxon>Pseudomonadati</taxon>
        <taxon>Thermodesulfobacteriota</taxon>
        <taxon>Desulfuromonadia</taxon>
        <taxon>Geobacterales</taxon>
        <taxon>Geobacteraceae</taxon>
        <taxon>Geobacter</taxon>
    </lineage>
</organism>
<dbReference type="SUPFAM" id="SSF56112">
    <property type="entry name" value="Protein kinase-like (PK-like)"/>
    <property type="match status" value="1"/>
</dbReference>
<dbReference type="Proteomes" id="UP000057609">
    <property type="component" value="Chromosome"/>
</dbReference>